<keyword evidence="4" id="KW-1185">Reference proteome</keyword>
<dbReference type="RefSeq" id="WP_003606522.1">
    <property type="nucleotide sequence ID" value="NC_012811.1"/>
</dbReference>
<keyword evidence="1" id="KW-0732">Signal</keyword>
<gene>
    <name evidence="3" type="ordered locus">MexAM1_META2p1072</name>
</gene>
<feature type="chain" id="PRO_5002946016" description="Thioredoxin-like fold domain-containing protein" evidence="1">
    <location>
        <begin position="25"/>
        <end position="195"/>
    </location>
</feature>
<feature type="signal peptide" evidence="1">
    <location>
        <begin position="1"/>
        <end position="24"/>
    </location>
</feature>
<reference evidence="3 4" key="1">
    <citation type="journal article" date="2009" name="PLoS ONE">
        <title>Methylobacterium genome sequences: a reference blueprint to investigate microbial metabolism of C1 compounds from natural and industrial sources.</title>
        <authorList>
            <person name="Vuilleumier S."/>
            <person name="Chistoserdova L."/>
            <person name="Lee M.-C."/>
            <person name="Bringel F."/>
            <person name="Lajus A."/>
            <person name="Zhou Y."/>
            <person name="Gourion B."/>
            <person name="Barbe V."/>
            <person name="Chang J."/>
            <person name="Cruveiller S."/>
            <person name="Dossat C."/>
            <person name="Gillett W."/>
            <person name="Gruffaz C."/>
            <person name="Haugen E."/>
            <person name="Hourcade E."/>
            <person name="Levy R."/>
            <person name="Mangenot S."/>
            <person name="Muller E."/>
            <person name="Nadalig T."/>
            <person name="Pagni M."/>
            <person name="Penny C."/>
            <person name="Peyraud R."/>
            <person name="Robinson D.G."/>
            <person name="Roche D."/>
            <person name="Rouy Z."/>
            <person name="Saenampechek C."/>
            <person name="Salvignol G."/>
            <person name="Vallenet D."/>
            <person name="Wu Z."/>
            <person name="Marx C.J."/>
            <person name="Vorholt J.A."/>
            <person name="Olson M.V."/>
            <person name="Kaul R."/>
            <person name="Weissenbach J."/>
            <person name="Medigue C."/>
            <person name="Lidstrom M.E."/>
        </authorList>
    </citation>
    <scope>NUCLEOTIDE SEQUENCE [LARGE SCALE GENOMIC DNA]</scope>
    <source>
        <strain evidence="4">ATCC 14718 / DSM 1338 / JCM 2805 / NCIMB 9133 / AM1</strain>
    </source>
</reference>
<dbReference type="InterPro" id="IPR012336">
    <property type="entry name" value="Thioredoxin-like_fold"/>
</dbReference>
<dbReference type="Gene3D" id="3.40.30.10">
    <property type="entry name" value="Glutaredoxin"/>
    <property type="match status" value="1"/>
</dbReference>
<protein>
    <recommendedName>
        <fullName evidence="2">Thioredoxin-like fold domain-containing protein</fullName>
    </recommendedName>
</protein>
<feature type="domain" description="Thioredoxin-like fold" evidence="2">
    <location>
        <begin position="44"/>
        <end position="183"/>
    </location>
</feature>
<dbReference type="Pfam" id="PF13462">
    <property type="entry name" value="Thioredoxin_4"/>
    <property type="match status" value="1"/>
</dbReference>
<dbReference type="AlphaFoldDB" id="C5B5X0"/>
<dbReference type="PROSITE" id="PS51257">
    <property type="entry name" value="PROKAR_LIPOPROTEIN"/>
    <property type="match status" value="1"/>
</dbReference>
<keyword evidence="3" id="KW-0614">Plasmid</keyword>
<dbReference type="InterPro" id="IPR036249">
    <property type="entry name" value="Thioredoxin-like_sf"/>
</dbReference>
<evidence type="ECO:0000313" key="3">
    <source>
        <dbReference type="EMBL" id="ACS43852.1"/>
    </source>
</evidence>
<sequence>MRIDRRSFIAAAGLALACPRAAFALDIAATGSSLPDKAMGTGAQTLYVYMSMGCPSCAEFHRKTIAEVRRVLADAGRLRIVYREFPLDGRSYAAAMLARQAGDRYFEALDLLFAEQAFWMQAKDSGSAFRTLAARLGLPPGIVGTVATDRPLFDGIAAIRKHAITLGVSGTPTLFVQGEMYEGGLPAPVLISRFG</sequence>
<dbReference type="OrthoDB" id="8478320at2"/>
<dbReference type="SUPFAM" id="SSF52833">
    <property type="entry name" value="Thioredoxin-like"/>
    <property type="match status" value="1"/>
</dbReference>
<dbReference type="HOGENOM" id="CLU_000288_47_5_5"/>
<evidence type="ECO:0000256" key="1">
    <source>
        <dbReference type="SAM" id="SignalP"/>
    </source>
</evidence>
<geneLocation type="plasmid" evidence="3 4">
    <name>megaplasmid</name>
</geneLocation>
<dbReference type="Proteomes" id="UP000009081">
    <property type="component" value="Plasmid megaplasmid"/>
</dbReference>
<evidence type="ECO:0000313" key="4">
    <source>
        <dbReference type="Proteomes" id="UP000009081"/>
    </source>
</evidence>
<dbReference type="EMBL" id="CP001511">
    <property type="protein sequence ID" value="ACS43852.1"/>
    <property type="molecule type" value="Genomic_DNA"/>
</dbReference>
<proteinExistence type="predicted"/>
<name>C5B5X0_METEA</name>
<organism evidence="3 4">
    <name type="scientific">Methylorubrum extorquens (strain ATCC 14718 / DSM 1338 / JCM 2805 / NCIMB 9133 / AM1)</name>
    <name type="common">Methylobacterium extorquens</name>
    <dbReference type="NCBI Taxonomy" id="272630"/>
    <lineage>
        <taxon>Bacteria</taxon>
        <taxon>Pseudomonadati</taxon>
        <taxon>Pseudomonadota</taxon>
        <taxon>Alphaproteobacteria</taxon>
        <taxon>Hyphomicrobiales</taxon>
        <taxon>Methylobacteriaceae</taxon>
        <taxon>Methylorubrum</taxon>
    </lineage>
</organism>
<accession>C5B5X0</accession>
<evidence type="ECO:0000259" key="2">
    <source>
        <dbReference type="Pfam" id="PF13462"/>
    </source>
</evidence>
<dbReference type="KEGG" id="mea:Mex_2p1072"/>